<dbReference type="EMBL" id="CASHSV030000001">
    <property type="protein sequence ID" value="CAJ2630145.1"/>
    <property type="molecule type" value="Genomic_DNA"/>
</dbReference>
<reference evidence="1" key="1">
    <citation type="submission" date="2023-10" db="EMBL/GenBank/DDBJ databases">
        <authorList>
            <person name="Rodriguez Cubillos JULIANA M."/>
            <person name="De Vega J."/>
        </authorList>
    </citation>
    <scope>NUCLEOTIDE SEQUENCE</scope>
</reference>
<comment type="caution">
    <text evidence="1">The sequence shown here is derived from an EMBL/GenBank/DDBJ whole genome shotgun (WGS) entry which is preliminary data.</text>
</comment>
<protein>
    <submittedName>
        <fullName evidence="1">Uncharacterized protein</fullName>
    </submittedName>
</protein>
<proteinExistence type="predicted"/>
<evidence type="ECO:0000313" key="2">
    <source>
        <dbReference type="Proteomes" id="UP001177021"/>
    </source>
</evidence>
<organism evidence="1 2">
    <name type="scientific">Trifolium pratense</name>
    <name type="common">Red clover</name>
    <dbReference type="NCBI Taxonomy" id="57577"/>
    <lineage>
        <taxon>Eukaryota</taxon>
        <taxon>Viridiplantae</taxon>
        <taxon>Streptophyta</taxon>
        <taxon>Embryophyta</taxon>
        <taxon>Tracheophyta</taxon>
        <taxon>Spermatophyta</taxon>
        <taxon>Magnoliopsida</taxon>
        <taxon>eudicotyledons</taxon>
        <taxon>Gunneridae</taxon>
        <taxon>Pentapetalae</taxon>
        <taxon>rosids</taxon>
        <taxon>fabids</taxon>
        <taxon>Fabales</taxon>
        <taxon>Fabaceae</taxon>
        <taxon>Papilionoideae</taxon>
        <taxon>50 kb inversion clade</taxon>
        <taxon>NPAAA clade</taxon>
        <taxon>Hologalegina</taxon>
        <taxon>IRL clade</taxon>
        <taxon>Trifolieae</taxon>
        <taxon>Trifolium</taxon>
    </lineage>
</organism>
<name>A0ACB0IDD4_TRIPR</name>
<evidence type="ECO:0000313" key="1">
    <source>
        <dbReference type="EMBL" id="CAJ2630145.1"/>
    </source>
</evidence>
<keyword evidence="2" id="KW-1185">Reference proteome</keyword>
<accession>A0ACB0IDD4</accession>
<sequence>MARQHIFLYIYSTNAIDSFNILTTLSRCSFLAVLSLFKQLEQSPQFYHRVVPDIHTWSILIQCHSRQAVELLRHALQIDKR</sequence>
<gene>
    <name evidence="1" type="ORF">MILVUS5_LOCUS1982</name>
</gene>
<dbReference type="Proteomes" id="UP001177021">
    <property type="component" value="Unassembled WGS sequence"/>
</dbReference>